<dbReference type="InterPro" id="IPR012999">
    <property type="entry name" value="Pyr_OxRdtase_I_AS"/>
</dbReference>
<dbReference type="PANTHER" id="PTHR22912">
    <property type="entry name" value="DISULFIDE OXIDOREDUCTASE"/>
    <property type="match status" value="1"/>
</dbReference>
<keyword evidence="14" id="KW-1185">Reference proteome</keyword>
<gene>
    <name evidence="13" type="primary">lpdA_1</name>
    <name evidence="13" type="ORF">GCM10022409_38500</name>
</gene>
<keyword evidence="6 10" id="KW-0520">NAD</keyword>
<dbReference type="PROSITE" id="PS00076">
    <property type="entry name" value="PYRIDINE_REDOX_1"/>
    <property type="match status" value="1"/>
</dbReference>
<feature type="domain" description="FAD/NAD(P)-binding" evidence="12">
    <location>
        <begin position="43"/>
        <end position="368"/>
    </location>
</feature>
<comment type="similarity">
    <text evidence="1 10">Belongs to the class-I pyridine nucleotide-disulfide oxidoreductase family.</text>
</comment>
<dbReference type="EC" id="1.8.1.4" evidence="2 10"/>
<dbReference type="Pfam" id="PF02852">
    <property type="entry name" value="Pyr_redox_dim"/>
    <property type="match status" value="1"/>
</dbReference>
<dbReference type="InterPro" id="IPR006258">
    <property type="entry name" value="Lipoamide_DH"/>
</dbReference>
<dbReference type="Proteomes" id="UP001501469">
    <property type="component" value="Unassembled WGS sequence"/>
</dbReference>
<dbReference type="PIRSF" id="PIRSF000350">
    <property type="entry name" value="Mercury_reductase_MerA"/>
    <property type="match status" value="1"/>
</dbReference>
<dbReference type="InterPro" id="IPR016156">
    <property type="entry name" value="FAD/NAD-linked_Rdtase_dimer_sf"/>
</dbReference>
<dbReference type="PANTHER" id="PTHR22912:SF151">
    <property type="entry name" value="DIHYDROLIPOYL DEHYDROGENASE, MITOCHONDRIAL"/>
    <property type="match status" value="1"/>
</dbReference>
<evidence type="ECO:0000256" key="9">
    <source>
        <dbReference type="ARBA" id="ARBA00049187"/>
    </source>
</evidence>
<evidence type="ECO:0000256" key="1">
    <source>
        <dbReference type="ARBA" id="ARBA00007532"/>
    </source>
</evidence>
<dbReference type="InterPro" id="IPR001100">
    <property type="entry name" value="Pyr_nuc-diS_OxRdtase"/>
</dbReference>
<keyword evidence="8 10" id="KW-0676">Redox-active center</keyword>
<evidence type="ECO:0000256" key="10">
    <source>
        <dbReference type="RuleBase" id="RU003692"/>
    </source>
</evidence>
<name>A0ABP7UNI5_9BACT</name>
<proteinExistence type="inferred from homology"/>
<dbReference type="InterPro" id="IPR036188">
    <property type="entry name" value="FAD/NAD-bd_sf"/>
</dbReference>
<keyword evidence="3 10" id="KW-0285">Flavoprotein</keyword>
<comment type="miscellaneous">
    <text evidence="10">The active site is a redox-active disulfide bond.</text>
</comment>
<evidence type="ECO:0000256" key="6">
    <source>
        <dbReference type="ARBA" id="ARBA00023027"/>
    </source>
</evidence>
<sequence>MERSAYIPVDPLLQAFSKLPHSHCCAVPSHERTIIEYFLMNQYDVTVIGSGPGGYVAAIRCAQLGLKTALIEKYPTLGGTCLNVGCIPSKALLDSSEHYHNAHSVFADHGIGLDNLTVDMNRMIDRKAGVVKANVDGIAYLMKKNKIDVLTGVGSFVDKTHLSIAPTEGGEAQQIETKNVIIATGSKPTVLPFIAQDKERIITSTEALNIREVPRHMVVIGGGVIGLEMASIYARLGAKVSVVEFMDSIIPTMDRGLGKELKRVLGKIGIEFFMSHKVTGATREGDTVTVTATNAKGEEVKFEGDYCLVAVGRVPYTAGLNLEAAGVEMEERGRIKVDEHMQTNVPGIYAIGDVIRGAMLAHKAEEEGVFVAETIVGQKPHINYLLIPGVVYTWPEVAGVGYTEEQLKEQGKAYKVGSFPFKASGRARASGDTDGFVKVLADKTTDEILGVHMIGPRIADLIAEAVTAMEFRASAEDVARMSHSHPTYAEAMKEACLAATENRAIHM</sequence>
<evidence type="ECO:0000313" key="14">
    <source>
        <dbReference type="Proteomes" id="UP001501469"/>
    </source>
</evidence>
<evidence type="ECO:0000256" key="7">
    <source>
        <dbReference type="ARBA" id="ARBA00023157"/>
    </source>
</evidence>
<dbReference type="EMBL" id="BAABDK010000030">
    <property type="protein sequence ID" value="GAA4048393.1"/>
    <property type="molecule type" value="Genomic_DNA"/>
</dbReference>
<keyword evidence="7" id="KW-1015">Disulfide bond</keyword>
<dbReference type="Gene3D" id="3.50.50.60">
    <property type="entry name" value="FAD/NAD(P)-binding domain"/>
    <property type="match status" value="2"/>
</dbReference>
<evidence type="ECO:0000313" key="13">
    <source>
        <dbReference type="EMBL" id="GAA4048393.1"/>
    </source>
</evidence>
<protein>
    <recommendedName>
        <fullName evidence="2 10">Dihydrolipoyl dehydrogenase</fullName>
        <ecNumber evidence="2 10">1.8.1.4</ecNumber>
    </recommendedName>
</protein>
<evidence type="ECO:0000259" key="11">
    <source>
        <dbReference type="Pfam" id="PF02852"/>
    </source>
</evidence>
<evidence type="ECO:0000256" key="3">
    <source>
        <dbReference type="ARBA" id="ARBA00022630"/>
    </source>
</evidence>
<reference evidence="14" key="1">
    <citation type="journal article" date="2019" name="Int. J. Syst. Evol. Microbiol.">
        <title>The Global Catalogue of Microorganisms (GCM) 10K type strain sequencing project: providing services to taxonomists for standard genome sequencing and annotation.</title>
        <authorList>
            <consortium name="The Broad Institute Genomics Platform"/>
            <consortium name="The Broad Institute Genome Sequencing Center for Infectious Disease"/>
            <person name="Wu L."/>
            <person name="Ma J."/>
        </authorList>
    </citation>
    <scope>NUCLEOTIDE SEQUENCE [LARGE SCALE GENOMIC DNA]</scope>
    <source>
        <strain evidence="14">JCM 17225</strain>
    </source>
</reference>
<comment type="catalytic activity">
    <reaction evidence="9 10">
        <text>N(6)-[(R)-dihydrolipoyl]-L-lysyl-[protein] + NAD(+) = N(6)-[(R)-lipoyl]-L-lysyl-[protein] + NADH + H(+)</text>
        <dbReference type="Rhea" id="RHEA:15045"/>
        <dbReference type="Rhea" id="RHEA-COMP:10474"/>
        <dbReference type="Rhea" id="RHEA-COMP:10475"/>
        <dbReference type="ChEBI" id="CHEBI:15378"/>
        <dbReference type="ChEBI" id="CHEBI:57540"/>
        <dbReference type="ChEBI" id="CHEBI:57945"/>
        <dbReference type="ChEBI" id="CHEBI:83099"/>
        <dbReference type="ChEBI" id="CHEBI:83100"/>
        <dbReference type="EC" id="1.8.1.4"/>
    </reaction>
</comment>
<keyword evidence="5 10" id="KW-0560">Oxidoreductase</keyword>
<dbReference type="Pfam" id="PF07992">
    <property type="entry name" value="Pyr_redox_2"/>
    <property type="match status" value="1"/>
</dbReference>
<dbReference type="PRINTS" id="PR00411">
    <property type="entry name" value="PNDRDTASEI"/>
</dbReference>
<accession>A0ABP7UNI5</accession>
<dbReference type="NCBIfam" id="TIGR01350">
    <property type="entry name" value="lipoamide_DH"/>
    <property type="match status" value="1"/>
</dbReference>
<feature type="domain" description="Pyridine nucleotide-disulphide oxidoreductase dimerisation" evidence="11">
    <location>
        <begin position="387"/>
        <end position="495"/>
    </location>
</feature>
<dbReference type="InterPro" id="IPR004099">
    <property type="entry name" value="Pyr_nucl-diS_OxRdtase_dimer"/>
</dbReference>
<evidence type="ECO:0000256" key="4">
    <source>
        <dbReference type="ARBA" id="ARBA00022827"/>
    </source>
</evidence>
<evidence type="ECO:0000256" key="8">
    <source>
        <dbReference type="ARBA" id="ARBA00023284"/>
    </source>
</evidence>
<evidence type="ECO:0000256" key="2">
    <source>
        <dbReference type="ARBA" id="ARBA00012608"/>
    </source>
</evidence>
<dbReference type="InterPro" id="IPR050151">
    <property type="entry name" value="Class-I_Pyr_Nuc-Dis_Oxidored"/>
</dbReference>
<comment type="caution">
    <text evidence="13">The sequence shown here is derived from an EMBL/GenBank/DDBJ whole genome shotgun (WGS) entry which is preliminary data.</text>
</comment>
<evidence type="ECO:0000256" key="5">
    <source>
        <dbReference type="ARBA" id="ARBA00023002"/>
    </source>
</evidence>
<organism evidence="13 14">
    <name type="scientific">Hymenobacter glaciei</name>
    <dbReference type="NCBI Taxonomy" id="877209"/>
    <lineage>
        <taxon>Bacteria</taxon>
        <taxon>Pseudomonadati</taxon>
        <taxon>Bacteroidota</taxon>
        <taxon>Cytophagia</taxon>
        <taxon>Cytophagales</taxon>
        <taxon>Hymenobacteraceae</taxon>
        <taxon>Hymenobacter</taxon>
    </lineage>
</organism>
<dbReference type="SUPFAM" id="SSF55424">
    <property type="entry name" value="FAD/NAD-linked reductases, dimerisation (C-terminal) domain"/>
    <property type="match status" value="1"/>
</dbReference>
<keyword evidence="4 10" id="KW-0274">FAD</keyword>
<dbReference type="InterPro" id="IPR023753">
    <property type="entry name" value="FAD/NAD-binding_dom"/>
</dbReference>
<dbReference type="Gene3D" id="3.30.390.30">
    <property type="match status" value="1"/>
</dbReference>
<dbReference type="SUPFAM" id="SSF51905">
    <property type="entry name" value="FAD/NAD(P)-binding domain"/>
    <property type="match status" value="1"/>
</dbReference>
<evidence type="ECO:0000259" key="12">
    <source>
        <dbReference type="Pfam" id="PF07992"/>
    </source>
</evidence>
<comment type="cofactor">
    <cofactor evidence="10">
        <name>FAD</name>
        <dbReference type="ChEBI" id="CHEBI:57692"/>
    </cofactor>
    <text evidence="10">Binds 1 FAD per subunit.</text>
</comment>
<dbReference type="PRINTS" id="PR00368">
    <property type="entry name" value="FADPNR"/>
</dbReference>